<dbReference type="PROSITE" id="PS51257">
    <property type="entry name" value="PROKAR_LIPOPROTEIN"/>
    <property type="match status" value="1"/>
</dbReference>
<dbReference type="AlphaFoldDB" id="A0A411ECA9"/>
<dbReference type="InterPro" id="IPR032286">
    <property type="entry name" value="DUF4837"/>
</dbReference>
<accession>A0A411ECA9</accession>
<dbReference type="Pfam" id="PF16125">
    <property type="entry name" value="DUF4837"/>
    <property type="match status" value="1"/>
</dbReference>
<organism evidence="1 2">
    <name type="scientific">Muriicola soli</name>
    <dbReference type="NCBI Taxonomy" id="2507538"/>
    <lineage>
        <taxon>Bacteria</taxon>
        <taxon>Pseudomonadati</taxon>
        <taxon>Bacteroidota</taxon>
        <taxon>Flavobacteriia</taxon>
        <taxon>Flavobacteriales</taxon>
        <taxon>Flavobacteriaceae</taxon>
        <taxon>Muriicola</taxon>
    </lineage>
</organism>
<evidence type="ECO:0000313" key="2">
    <source>
        <dbReference type="Proteomes" id="UP000290889"/>
    </source>
</evidence>
<dbReference type="OrthoDB" id="1115230at2"/>
<reference evidence="1 2" key="1">
    <citation type="submission" date="2019-01" db="EMBL/GenBank/DDBJ databases">
        <title>Muriicola soli sp. nov., isolated from soil.</title>
        <authorList>
            <person name="Kang H.J."/>
            <person name="Kim S.B."/>
        </authorList>
    </citation>
    <scope>NUCLEOTIDE SEQUENCE [LARGE SCALE GENOMIC DNA]</scope>
    <source>
        <strain evidence="1 2">MMS17-SY002</strain>
    </source>
</reference>
<proteinExistence type="predicted"/>
<dbReference type="EMBL" id="CP035544">
    <property type="protein sequence ID" value="QBA65386.1"/>
    <property type="molecule type" value="Genomic_DNA"/>
</dbReference>
<dbReference type="Proteomes" id="UP000290889">
    <property type="component" value="Chromosome"/>
</dbReference>
<dbReference type="KEGG" id="mur:EQY75_13100"/>
<dbReference type="RefSeq" id="WP_129606569.1">
    <property type="nucleotide sequence ID" value="NZ_CP035544.1"/>
</dbReference>
<name>A0A411ECA9_9FLAO</name>
<keyword evidence="2" id="KW-1185">Reference proteome</keyword>
<protein>
    <submittedName>
        <fullName evidence="1">DUF4837 family protein</fullName>
    </submittedName>
</protein>
<sequence>MKNFSLLLIALLLFSCNDGPKKKYLPESIGAINSLGVVISNDLWEGAVGDKLREHFAAPVVGLTWEEPLFSLEQMPQKVFTGTTRYRRAVLFVDLDTVNVAHLKTDLYAAPQEIGVIKGRTQEELITNIETYADEFIAAIKGMELEETQKRFLRSLSKDKILEEKFGVTFRLPSIYKLGKQEDNFVWIDREIQKGSMNIIAYEIPWESLDNDSTLVTDFIRMRDSIGEKYIPGPDIRNKKTYMTTEDAFAPHFFETEIDGHKALEARSIWDIENYPMAGPFLTFVIDDEANNRKLVVEGFTFAPATNKRDYMFELEAILRSVKFK</sequence>
<evidence type="ECO:0000313" key="1">
    <source>
        <dbReference type="EMBL" id="QBA65386.1"/>
    </source>
</evidence>
<gene>
    <name evidence="1" type="ORF">EQY75_13100</name>
</gene>